<dbReference type="SUPFAM" id="SSF75553">
    <property type="entry name" value="Smc hinge domain"/>
    <property type="match status" value="1"/>
</dbReference>
<evidence type="ECO:0000313" key="4">
    <source>
        <dbReference type="Proteomes" id="UP000770717"/>
    </source>
</evidence>
<evidence type="ECO:0008006" key="5">
    <source>
        <dbReference type="Google" id="ProtNLM"/>
    </source>
</evidence>
<dbReference type="GO" id="GO:0005694">
    <property type="term" value="C:chromosome"/>
    <property type="evidence" value="ECO:0007669"/>
    <property type="project" value="UniProtKB-SubCell"/>
</dbReference>
<proteinExistence type="predicted"/>
<name>A0A8J6BMH6_ELECQ</name>
<evidence type="ECO:0000256" key="2">
    <source>
        <dbReference type="ARBA" id="ARBA00022454"/>
    </source>
</evidence>
<organism evidence="3 4">
    <name type="scientific">Eleutherodactylus coqui</name>
    <name type="common">Puerto Rican coqui</name>
    <dbReference type="NCBI Taxonomy" id="57060"/>
    <lineage>
        <taxon>Eukaryota</taxon>
        <taxon>Metazoa</taxon>
        <taxon>Chordata</taxon>
        <taxon>Craniata</taxon>
        <taxon>Vertebrata</taxon>
        <taxon>Euteleostomi</taxon>
        <taxon>Amphibia</taxon>
        <taxon>Batrachia</taxon>
        <taxon>Anura</taxon>
        <taxon>Neobatrachia</taxon>
        <taxon>Hyloidea</taxon>
        <taxon>Eleutherodactylidae</taxon>
        <taxon>Eleutherodactylinae</taxon>
        <taxon>Eleutherodactylus</taxon>
        <taxon>Eleutherodactylus</taxon>
    </lineage>
</organism>
<dbReference type="EMBL" id="WNTK01008448">
    <property type="protein sequence ID" value="KAG9463003.1"/>
    <property type="molecule type" value="Genomic_DNA"/>
</dbReference>
<keyword evidence="2" id="KW-0158">Chromosome</keyword>
<dbReference type="GO" id="GO:0005524">
    <property type="term" value="F:ATP binding"/>
    <property type="evidence" value="ECO:0007669"/>
    <property type="project" value="InterPro"/>
</dbReference>
<keyword evidence="4" id="KW-1185">Reference proteome</keyword>
<sequence>RPLPHIRNGTRGFEATGNPVYARDLLIFPEHKEQCEIVFGMLLGETIILDNLDAANNYRRQLVQFSHCPTLLTRNGNRIRSNGKFGGLQNKAPTISQLKGMVFGAPLPSEFSTVSGEIDLLQQYRDAVNRSQTVSEQLMQQIKNTESPNMKQKKKEFDQQEKSLQEIEMKLGMYSAIDFV</sequence>
<dbReference type="InterPro" id="IPR038892">
    <property type="entry name" value="SMCHD1"/>
</dbReference>
<evidence type="ECO:0000313" key="3">
    <source>
        <dbReference type="EMBL" id="KAG9463003.1"/>
    </source>
</evidence>
<reference evidence="3" key="1">
    <citation type="thesis" date="2020" institute="ProQuest LLC" country="789 East Eisenhower Parkway, Ann Arbor, MI, USA">
        <title>Comparative Genomics and Chromosome Evolution.</title>
        <authorList>
            <person name="Mudd A.B."/>
        </authorList>
    </citation>
    <scope>NUCLEOTIDE SEQUENCE</scope>
    <source>
        <strain evidence="3">HN-11 Male</strain>
        <tissue evidence="3">Kidney and liver</tissue>
    </source>
</reference>
<comment type="caution">
    <text evidence="3">The sequence shown here is derived from an EMBL/GenBank/DDBJ whole genome shotgun (WGS) entry which is preliminary data.</text>
</comment>
<evidence type="ECO:0000256" key="1">
    <source>
        <dbReference type="ARBA" id="ARBA00004286"/>
    </source>
</evidence>
<dbReference type="PANTHER" id="PTHR22640">
    <property type="entry name" value="STRUCTURAL MAINTENANCE OF CHROMOSOMES FLEXIBLE HINGE DOMAIN-CONTAINING PROTEIN 1"/>
    <property type="match status" value="1"/>
</dbReference>
<dbReference type="OrthoDB" id="10036779at2759"/>
<dbReference type="PANTHER" id="PTHR22640:SF2">
    <property type="entry name" value="STRUCTURAL MAINTENANCE OF CHROMOSOMES FLEXIBLE HINGE DOMAIN-CONTAINING PROTEIN 1"/>
    <property type="match status" value="1"/>
</dbReference>
<accession>A0A8J6BMH6</accession>
<dbReference type="AlphaFoldDB" id="A0A8J6BMH6"/>
<protein>
    <recommendedName>
        <fullName evidence="5">Structural maintenance of chromosomes flexible hinge domain containing 1</fullName>
    </recommendedName>
</protein>
<comment type="subcellular location">
    <subcellularLocation>
        <location evidence="1">Chromosome</location>
    </subcellularLocation>
</comment>
<dbReference type="Proteomes" id="UP000770717">
    <property type="component" value="Unassembled WGS sequence"/>
</dbReference>
<gene>
    <name evidence="3" type="ORF">GDO78_022631</name>
</gene>
<dbReference type="GO" id="GO:0006302">
    <property type="term" value="P:double-strand break repair"/>
    <property type="evidence" value="ECO:0007669"/>
    <property type="project" value="InterPro"/>
</dbReference>
<dbReference type="GO" id="GO:0051276">
    <property type="term" value="P:chromosome organization"/>
    <property type="evidence" value="ECO:0007669"/>
    <property type="project" value="InterPro"/>
</dbReference>
<feature type="non-terminal residue" evidence="3">
    <location>
        <position position="180"/>
    </location>
</feature>
<dbReference type="InterPro" id="IPR036277">
    <property type="entry name" value="SMC_hinge_sf"/>
</dbReference>